<keyword evidence="6 10" id="KW-0238">DNA-binding</keyword>
<dbReference type="PROSITE" id="PS00478">
    <property type="entry name" value="LIM_DOMAIN_1"/>
    <property type="match status" value="1"/>
</dbReference>
<dbReference type="SMART" id="SM00389">
    <property type="entry name" value="HOX"/>
    <property type="match status" value="1"/>
</dbReference>
<evidence type="ECO:0000256" key="3">
    <source>
        <dbReference type="ARBA" id="ARBA00022737"/>
    </source>
</evidence>
<dbReference type="Gene3D" id="2.10.110.10">
    <property type="entry name" value="Cysteine Rich Protein"/>
    <property type="match status" value="1"/>
</dbReference>
<keyword evidence="13" id="KW-1185">Reference proteome</keyword>
<keyword evidence="2 9" id="KW-0479">Metal-binding</keyword>
<accession>A0A183AQH4</accession>
<keyword evidence="4 9" id="KW-0862">Zinc</keyword>
<dbReference type="Gene3D" id="1.10.10.60">
    <property type="entry name" value="Homeodomain-like"/>
    <property type="match status" value="1"/>
</dbReference>
<keyword evidence="8 10" id="KW-0539">Nucleus</keyword>
<evidence type="ECO:0000313" key="14">
    <source>
        <dbReference type="WBParaSite" id="ECPE_0000923701-mRNA-1"/>
    </source>
</evidence>
<feature type="domain" description="LIM zinc-binding" evidence="11">
    <location>
        <begin position="2"/>
        <end position="65"/>
    </location>
</feature>
<dbReference type="InterPro" id="IPR009057">
    <property type="entry name" value="Homeodomain-like_sf"/>
</dbReference>
<dbReference type="InterPro" id="IPR001781">
    <property type="entry name" value="Znf_LIM"/>
</dbReference>
<reference evidence="12 13" key="2">
    <citation type="submission" date="2018-11" db="EMBL/GenBank/DDBJ databases">
        <authorList>
            <consortium name="Pathogen Informatics"/>
        </authorList>
    </citation>
    <scope>NUCLEOTIDE SEQUENCE [LARGE SCALE GENOMIC DNA]</scope>
    <source>
        <strain evidence="12 13">Egypt</strain>
    </source>
</reference>
<dbReference type="CDD" id="cd00086">
    <property type="entry name" value="homeodomain"/>
    <property type="match status" value="1"/>
</dbReference>
<proteinExistence type="predicted"/>
<dbReference type="Pfam" id="PF00412">
    <property type="entry name" value="LIM"/>
    <property type="match status" value="1"/>
</dbReference>
<dbReference type="GO" id="GO:0005634">
    <property type="term" value="C:nucleus"/>
    <property type="evidence" value="ECO:0007669"/>
    <property type="project" value="UniProtKB-SubCell"/>
</dbReference>
<dbReference type="PANTHER" id="PTHR24208:SF168">
    <property type="entry name" value="PROTEIN APTEROUS"/>
    <property type="match status" value="1"/>
</dbReference>
<evidence type="ECO:0000256" key="2">
    <source>
        <dbReference type="ARBA" id="ARBA00022723"/>
    </source>
</evidence>
<dbReference type="PANTHER" id="PTHR24208">
    <property type="entry name" value="LIM/HOMEOBOX PROTEIN LHX"/>
    <property type="match status" value="1"/>
</dbReference>
<dbReference type="Proteomes" id="UP000272942">
    <property type="component" value="Unassembled WGS sequence"/>
</dbReference>
<dbReference type="Pfam" id="PF00046">
    <property type="entry name" value="Homeodomain"/>
    <property type="match status" value="1"/>
</dbReference>
<protein>
    <submittedName>
        <fullName evidence="14">LIM zinc-binding domain-containing protein</fullName>
    </submittedName>
</protein>
<dbReference type="OrthoDB" id="9990008at2759"/>
<evidence type="ECO:0000256" key="1">
    <source>
        <dbReference type="ARBA" id="ARBA00004123"/>
    </source>
</evidence>
<dbReference type="GO" id="GO:0000981">
    <property type="term" value="F:DNA-binding transcription factor activity, RNA polymerase II-specific"/>
    <property type="evidence" value="ECO:0007669"/>
    <property type="project" value="TreeGrafter"/>
</dbReference>
<dbReference type="InterPro" id="IPR001356">
    <property type="entry name" value="HD"/>
</dbReference>
<dbReference type="EMBL" id="UZAN01047073">
    <property type="protein sequence ID" value="VDP84981.1"/>
    <property type="molecule type" value="Genomic_DNA"/>
</dbReference>
<evidence type="ECO:0000313" key="12">
    <source>
        <dbReference type="EMBL" id="VDP84981.1"/>
    </source>
</evidence>
<evidence type="ECO:0000256" key="6">
    <source>
        <dbReference type="ARBA" id="ARBA00023125"/>
    </source>
</evidence>
<evidence type="ECO:0000256" key="4">
    <source>
        <dbReference type="ARBA" id="ARBA00022833"/>
    </source>
</evidence>
<keyword evidence="5 9" id="KW-0440">LIM domain</keyword>
<evidence type="ECO:0000256" key="10">
    <source>
        <dbReference type="RuleBase" id="RU000682"/>
    </source>
</evidence>
<evidence type="ECO:0000256" key="7">
    <source>
        <dbReference type="ARBA" id="ARBA00023155"/>
    </source>
</evidence>
<dbReference type="AlphaFoldDB" id="A0A183AQH4"/>
<keyword evidence="7 10" id="KW-0371">Homeobox</keyword>
<dbReference type="SUPFAM" id="SSF46689">
    <property type="entry name" value="Homeodomain-like"/>
    <property type="match status" value="1"/>
</dbReference>
<dbReference type="InterPro" id="IPR050453">
    <property type="entry name" value="LIM_Homeobox_TF"/>
</dbReference>
<reference evidence="14" key="1">
    <citation type="submission" date="2016-06" db="UniProtKB">
        <authorList>
            <consortium name="WormBaseParasite"/>
        </authorList>
    </citation>
    <scope>IDENTIFICATION</scope>
</reference>
<comment type="subcellular location">
    <subcellularLocation>
        <location evidence="1 10">Nucleus</location>
    </subcellularLocation>
</comment>
<keyword evidence="3" id="KW-0677">Repeat</keyword>
<name>A0A183AQH4_9TREM</name>
<dbReference type="GO" id="GO:0000977">
    <property type="term" value="F:RNA polymerase II transcription regulatory region sequence-specific DNA binding"/>
    <property type="evidence" value="ECO:0007669"/>
    <property type="project" value="TreeGrafter"/>
</dbReference>
<dbReference type="PROSITE" id="PS50023">
    <property type="entry name" value="LIM_DOMAIN_2"/>
    <property type="match status" value="1"/>
</dbReference>
<dbReference type="GO" id="GO:0030182">
    <property type="term" value="P:neuron differentiation"/>
    <property type="evidence" value="ECO:0007669"/>
    <property type="project" value="TreeGrafter"/>
</dbReference>
<organism evidence="14">
    <name type="scientific">Echinostoma caproni</name>
    <dbReference type="NCBI Taxonomy" id="27848"/>
    <lineage>
        <taxon>Eukaryota</taxon>
        <taxon>Metazoa</taxon>
        <taxon>Spiralia</taxon>
        <taxon>Lophotrochozoa</taxon>
        <taxon>Platyhelminthes</taxon>
        <taxon>Trematoda</taxon>
        <taxon>Digenea</taxon>
        <taxon>Plagiorchiida</taxon>
        <taxon>Echinostomata</taxon>
        <taxon>Echinostomatoidea</taxon>
        <taxon>Echinostomatidae</taxon>
        <taxon>Echinostoma</taxon>
    </lineage>
</organism>
<evidence type="ECO:0000256" key="9">
    <source>
        <dbReference type="PROSITE-ProRule" id="PRU00125"/>
    </source>
</evidence>
<gene>
    <name evidence="12" type="ORF">ECPE_LOCUS9209</name>
</gene>
<evidence type="ECO:0000256" key="5">
    <source>
        <dbReference type="ARBA" id="ARBA00023038"/>
    </source>
</evidence>
<dbReference type="GO" id="GO:0046872">
    <property type="term" value="F:metal ion binding"/>
    <property type="evidence" value="ECO:0007669"/>
    <property type="project" value="UniProtKB-KW"/>
</dbReference>
<evidence type="ECO:0000256" key="8">
    <source>
        <dbReference type="ARBA" id="ARBA00023242"/>
    </source>
</evidence>
<sequence>MLHCLYCDERFQEHDSIYKIDAFFAYHRDCLRCADCSRLLQIGDAFLLNGTAAYCVTQRTPSGQSRNASCWLRVTTTPVSRSCRGDGMRLAEKHPEFGGTGTTDSESTQCAIKCDLSTATFPDHTRSEPPATEVEQKIRLSQSATEQSVCVDPESLDSPDTELEFTTTTTTTTTPTTTTTITATISTQLESTDQANVQLCDEYHSSTGLMKPGIVCVGRDKTSRDCKGKRIRTSFKHQQLQMMKAFFEVTRNPDSKDLKQLSVKTGLSKRVLQVRTPVCCTAPFMLKGFVNPRPPSRPPHHRAIPALPSPITAVPTKPFSFLHFT</sequence>
<evidence type="ECO:0000313" key="13">
    <source>
        <dbReference type="Proteomes" id="UP000272942"/>
    </source>
</evidence>
<dbReference type="WBParaSite" id="ECPE_0000923701-mRNA-1">
    <property type="protein sequence ID" value="ECPE_0000923701-mRNA-1"/>
    <property type="gene ID" value="ECPE_0000923701"/>
</dbReference>
<evidence type="ECO:0000259" key="11">
    <source>
        <dbReference type="PROSITE" id="PS50023"/>
    </source>
</evidence>